<feature type="transmembrane region" description="Helical" evidence="5">
    <location>
        <begin position="451"/>
        <end position="471"/>
    </location>
</feature>
<evidence type="ECO:0000313" key="7">
    <source>
        <dbReference type="EMBL" id="TRY80970.1"/>
    </source>
</evidence>
<evidence type="ECO:0000256" key="3">
    <source>
        <dbReference type="ARBA" id="ARBA00022989"/>
    </source>
</evidence>
<keyword evidence="8" id="KW-1185">Reference proteome</keyword>
<comment type="subcellular location">
    <subcellularLocation>
        <location evidence="1">Membrane</location>
        <topology evidence="1">Multi-pass membrane protein</topology>
    </subcellularLocation>
</comment>
<name>A0A553PTG0_TIGCA</name>
<reference evidence="7 8" key="1">
    <citation type="journal article" date="2018" name="Nat. Ecol. Evol.">
        <title>Genomic signatures of mitonuclear coevolution across populations of Tigriopus californicus.</title>
        <authorList>
            <person name="Barreto F.S."/>
            <person name="Watson E.T."/>
            <person name="Lima T.G."/>
            <person name="Willett C.S."/>
            <person name="Edmands S."/>
            <person name="Li W."/>
            <person name="Burton R.S."/>
        </authorList>
    </citation>
    <scope>NUCLEOTIDE SEQUENCE [LARGE SCALE GENOMIC DNA]</scope>
    <source>
        <strain evidence="7 8">San Diego</strain>
    </source>
</reference>
<proteinExistence type="predicted"/>
<dbReference type="InterPro" id="IPR020846">
    <property type="entry name" value="MFS_dom"/>
</dbReference>
<dbReference type="Gene3D" id="1.20.1250.20">
    <property type="entry name" value="MFS general substrate transporter like domains"/>
    <property type="match status" value="1"/>
</dbReference>
<gene>
    <name evidence="7" type="ORF">TCAL_12518</name>
</gene>
<keyword evidence="2 5" id="KW-0812">Transmembrane</keyword>
<feature type="domain" description="Major facilitator superfamily (MFS) profile" evidence="6">
    <location>
        <begin position="101"/>
        <end position="535"/>
    </location>
</feature>
<evidence type="ECO:0000256" key="4">
    <source>
        <dbReference type="ARBA" id="ARBA00023136"/>
    </source>
</evidence>
<feature type="transmembrane region" description="Helical" evidence="5">
    <location>
        <begin position="148"/>
        <end position="167"/>
    </location>
</feature>
<protein>
    <recommendedName>
        <fullName evidence="6">Major facilitator superfamily (MFS) profile domain-containing protein</fullName>
    </recommendedName>
</protein>
<keyword evidence="4 5" id="KW-0472">Membrane</keyword>
<evidence type="ECO:0000313" key="8">
    <source>
        <dbReference type="Proteomes" id="UP000318571"/>
    </source>
</evidence>
<dbReference type="GO" id="GO:0022857">
    <property type="term" value="F:transmembrane transporter activity"/>
    <property type="evidence" value="ECO:0007669"/>
    <property type="project" value="InterPro"/>
</dbReference>
<comment type="caution">
    <text evidence="7">The sequence shown here is derived from an EMBL/GenBank/DDBJ whole genome shotgun (WGS) entry which is preliminary data.</text>
</comment>
<dbReference type="SUPFAM" id="SSF103473">
    <property type="entry name" value="MFS general substrate transporter"/>
    <property type="match status" value="1"/>
</dbReference>
<feature type="transmembrane region" description="Helical" evidence="5">
    <location>
        <begin position="203"/>
        <end position="224"/>
    </location>
</feature>
<evidence type="ECO:0000256" key="2">
    <source>
        <dbReference type="ARBA" id="ARBA00022692"/>
    </source>
</evidence>
<dbReference type="PANTHER" id="PTHR24064">
    <property type="entry name" value="SOLUTE CARRIER FAMILY 22 MEMBER"/>
    <property type="match status" value="1"/>
</dbReference>
<dbReference type="AlphaFoldDB" id="A0A553PTG0"/>
<keyword evidence="3 5" id="KW-1133">Transmembrane helix</keyword>
<feature type="transmembrane region" description="Helical" evidence="5">
    <location>
        <begin position="12"/>
        <end position="32"/>
    </location>
</feature>
<feature type="transmembrane region" description="Helical" evidence="5">
    <location>
        <begin position="236"/>
        <end position="258"/>
    </location>
</feature>
<sequence length="556" mass="61846">MVKPHNFDEILVDYVGGFGWCQVSLLLFIGLFEVFTATTGLFHTLGGYRPNFRCRVPSCDGNDTAAPYHQDWFNRTQEQDLWSNPQCELPIHLTGEPVSWCELDLQSPALENLQNLSTLPCQDWIFERVPFTETLATEFNLVCSKDTFVGMLGSLYMLGLLIGAVIGGCFSDKFGRKKVFMISAFLTGPLYFGQAFVPNYYTYAGLRLACVVVSYLAAFGSFPLKLEMVSHQYRRYVMLLRDIQMTVGNLILAGLAYYIRDWRILQMICAAPLLLQPLLYFVIPESVSWLVSTGNYQGAVETLKNAAKKNGKKNVDHDEAQLLISGMAQQIEMDDKEKSPGCCQLLSQSKLRTNLVVMMFNWSAVTIAWYGLALNIDILSGDIIFNFTLMVLVDVPASLIGFLLLGCTGRKQAFILSQLGSGVACIASGLLSDPFLKTFIVYMDPSQLQNILCFVGKFFATMSFSVCYLFTMELFPTKVRSTSLGTCSALARILGAATPYMKHLRLFWLPLPLVAMGAPSVLGALLVAFLPETRGRGLPESAEQAVQMKRRTGKET</sequence>
<dbReference type="InterPro" id="IPR036259">
    <property type="entry name" value="MFS_trans_sf"/>
</dbReference>
<dbReference type="InterPro" id="IPR005829">
    <property type="entry name" value="Sugar_transporter_CS"/>
</dbReference>
<dbReference type="Proteomes" id="UP000318571">
    <property type="component" value="Chromosome 12"/>
</dbReference>
<accession>A0A553PTG0</accession>
<organism evidence="7 8">
    <name type="scientific">Tigriopus californicus</name>
    <name type="common">Marine copepod</name>
    <dbReference type="NCBI Taxonomy" id="6832"/>
    <lineage>
        <taxon>Eukaryota</taxon>
        <taxon>Metazoa</taxon>
        <taxon>Ecdysozoa</taxon>
        <taxon>Arthropoda</taxon>
        <taxon>Crustacea</taxon>
        <taxon>Multicrustacea</taxon>
        <taxon>Hexanauplia</taxon>
        <taxon>Copepoda</taxon>
        <taxon>Harpacticoida</taxon>
        <taxon>Harpacticidae</taxon>
        <taxon>Tigriopus</taxon>
    </lineage>
</organism>
<dbReference type="GO" id="GO:0016020">
    <property type="term" value="C:membrane"/>
    <property type="evidence" value="ECO:0007669"/>
    <property type="project" value="UniProtKB-SubCell"/>
</dbReference>
<evidence type="ECO:0000256" key="1">
    <source>
        <dbReference type="ARBA" id="ARBA00004141"/>
    </source>
</evidence>
<dbReference type="EMBL" id="VCGU01000001">
    <property type="protein sequence ID" value="TRY80970.1"/>
    <property type="molecule type" value="Genomic_DNA"/>
</dbReference>
<dbReference type="InterPro" id="IPR005828">
    <property type="entry name" value="MFS_sugar_transport-like"/>
</dbReference>
<dbReference type="OMA" id="RILQMIC"/>
<feature type="transmembrane region" description="Helical" evidence="5">
    <location>
        <begin position="384"/>
        <end position="406"/>
    </location>
</feature>
<evidence type="ECO:0000259" key="6">
    <source>
        <dbReference type="PROSITE" id="PS50850"/>
    </source>
</evidence>
<feature type="transmembrane region" description="Helical" evidence="5">
    <location>
        <begin position="355"/>
        <end position="372"/>
    </location>
</feature>
<dbReference type="OrthoDB" id="2261376at2759"/>
<dbReference type="Pfam" id="PF00083">
    <property type="entry name" value="Sugar_tr"/>
    <property type="match status" value="1"/>
</dbReference>
<dbReference type="STRING" id="6832.A0A553PTG0"/>
<evidence type="ECO:0000256" key="5">
    <source>
        <dbReference type="SAM" id="Phobius"/>
    </source>
</evidence>
<dbReference type="PROSITE" id="PS00216">
    <property type="entry name" value="SUGAR_TRANSPORT_1"/>
    <property type="match status" value="1"/>
</dbReference>
<feature type="transmembrane region" description="Helical" evidence="5">
    <location>
        <begin position="507"/>
        <end position="530"/>
    </location>
</feature>
<feature type="transmembrane region" description="Helical" evidence="5">
    <location>
        <begin position="179"/>
        <end position="197"/>
    </location>
</feature>
<dbReference type="PROSITE" id="PS50850">
    <property type="entry name" value="MFS"/>
    <property type="match status" value="1"/>
</dbReference>